<evidence type="ECO:0000256" key="1">
    <source>
        <dbReference type="SAM" id="SignalP"/>
    </source>
</evidence>
<feature type="signal peptide" evidence="1">
    <location>
        <begin position="1"/>
        <end position="16"/>
    </location>
</feature>
<evidence type="ECO:0000313" key="3">
    <source>
        <dbReference type="EMBL" id="KAF0305495.1"/>
    </source>
</evidence>
<name>A0A6A4WFJ0_AMPAM</name>
<dbReference type="InterPro" id="IPR036734">
    <property type="entry name" value="Neur_chan_lig-bd_sf"/>
</dbReference>
<dbReference type="PANTHER" id="PTHR18945">
    <property type="entry name" value="NEUROTRANSMITTER GATED ION CHANNEL"/>
    <property type="match status" value="1"/>
</dbReference>
<dbReference type="AlphaFoldDB" id="A0A6A4WFJ0"/>
<dbReference type="EMBL" id="VIIS01000748">
    <property type="protein sequence ID" value="KAF0305495.1"/>
    <property type="molecule type" value="Genomic_DNA"/>
</dbReference>
<evidence type="ECO:0000259" key="2">
    <source>
        <dbReference type="Pfam" id="PF02931"/>
    </source>
</evidence>
<dbReference type="GO" id="GO:0016020">
    <property type="term" value="C:membrane"/>
    <property type="evidence" value="ECO:0007669"/>
    <property type="project" value="InterPro"/>
</dbReference>
<gene>
    <name evidence="3" type="primary">acr-16_0</name>
    <name evidence="3" type="ORF">FJT64_022871</name>
</gene>
<dbReference type="SUPFAM" id="SSF63712">
    <property type="entry name" value="Nicotinic receptor ligand binding domain-like"/>
    <property type="match status" value="1"/>
</dbReference>
<accession>A0A6A4WFJ0</accession>
<feature type="chain" id="PRO_5025540627" evidence="1">
    <location>
        <begin position="17"/>
        <end position="225"/>
    </location>
</feature>
<dbReference type="Pfam" id="PF02931">
    <property type="entry name" value="Neur_chan_LBD"/>
    <property type="match status" value="1"/>
</dbReference>
<sequence length="225" mass="25300">MTISLLLVALAGLASSDTGANEELYIPSLTSPMRHLMVRPVSNPSEQISVSIELTLVDVDFHEADNTATLGAWLHHEWLDNRLGWSGGNVTSTRVFAVNIWRPDLAVYDRVPVTSNWFLSMPAIVHQTGKVVFVPPVSFTVRCQRRRTDTQDRVTCPFKLGSWTHNVEEMELVLKSKTINTDEMINNGRWAVESTSLAYKERQYDCCEGIYGHIQGEIVLKPQLS</sequence>
<organism evidence="3 4">
    <name type="scientific">Amphibalanus amphitrite</name>
    <name type="common">Striped barnacle</name>
    <name type="synonym">Balanus amphitrite</name>
    <dbReference type="NCBI Taxonomy" id="1232801"/>
    <lineage>
        <taxon>Eukaryota</taxon>
        <taxon>Metazoa</taxon>
        <taxon>Ecdysozoa</taxon>
        <taxon>Arthropoda</taxon>
        <taxon>Crustacea</taxon>
        <taxon>Multicrustacea</taxon>
        <taxon>Cirripedia</taxon>
        <taxon>Thoracica</taxon>
        <taxon>Thoracicalcarea</taxon>
        <taxon>Balanomorpha</taxon>
        <taxon>Balanoidea</taxon>
        <taxon>Balanidae</taxon>
        <taxon>Amphibalaninae</taxon>
        <taxon>Amphibalanus</taxon>
    </lineage>
</organism>
<dbReference type="InterPro" id="IPR006202">
    <property type="entry name" value="Neur_chan_lig-bd"/>
</dbReference>
<dbReference type="GO" id="GO:0005230">
    <property type="term" value="F:extracellular ligand-gated monoatomic ion channel activity"/>
    <property type="evidence" value="ECO:0007669"/>
    <property type="project" value="InterPro"/>
</dbReference>
<protein>
    <submittedName>
        <fullName evidence="3">Acetylcholine receptor subunit alpha-type acr-16</fullName>
    </submittedName>
</protein>
<reference evidence="3 4" key="1">
    <citation type="submission" date="2019-07" db="EMBL/GenBank/DDBJ databases">
        <title>Draft genome assembly of a fouling barnacle, Amphibalanus amphitrite (Darwin, 1854): The first reference genome for Thecostraca.</title>
        <authorList>
            <person name="Kim W."/>
        </authorList>
    </citation>
    <scope>NUCLEOTIDE SEQUENCE [LARGE SCALE GENOMIC DNA]</scope>
    <source>
        <strain evidence="3">SNU_AA5</strain>
        <tissue evidence="3">Soma without cirri and trophi</tissue>
    </source>
</reference>
<dbReference type="GO" id="GO:0004888">
    <property type="term" value="F:transmembrane signaling receptor activity"/>
    <property type="evidence" value="ECO:0007669"/>
    <property type="project" value="InterPro"/>
</dbReference>
<keyword evidence="3" id="KW-0675">Receptor</keyword>
<feature type="domain" description="Neurotransmitter-gated ion-channel ligand-binding" evidence="2">
    <location>
        <begin position="37"/>
        <end position="221"/>
    </location>
</feature>
<dbReference type="Gene3D" id="2.70.170.10">
    <property type="entry name" value="Neurotransmitter-gated ion-channel ligand-binding domain"/>
    <property type="match status" value="1"/>
</dbReference>
<comment type="caution">
    <text evidence="3">The sequence shown here is derived from an EMBL/GenBank/DDBJ whole genome shotgun (WGS) entry which is preliminary data.</text>
</comment>
<dbReference type="OrthoDB" id="410315at2759"/>
<dbReference type="Proteomes" id="UP000440578">
    <property type="component" value="Unassembled WGS sequence"/>
</dbReference>
<evidence type="ECO:0000313" key="4">
    <source>
        <dbReference type="Proteomes" id="UP000440578"/>
    </source>
</evidence>
<keyword evidence="4" id="KW-1185">Reference proteome</keyword>
<keyword evidence="1" id="KW-0732">Signal</keyword>
<dbReference type="InterPro" id="IPR006201">
    <property type="entry name" value="Neur_channel"/>
</dbReference>
<proteinExistence type="predicted"/>